<accession>A0ABX6LIF0</accession>
<evidence type="ECO:0008006" key="3">
    <source>
        <dbReference type="Google" id="ProtNLM"/>
    </source>
</evidence>
<keyword evidence="2" id="KW-1185">Reference proteome</keyword>
<organism evidence="1 2">
    <name type="scientific">Chitinophaga oryzae</name>
    <dbReference type="NCBI Taxonomy" id="2725414"/>
    <lineage>
        <taxon>Bacteria</taxon>
        <taxon>Pseudomonadati</taxon>
        <taxon>Bacteroidota</taxon>
        <taxon>Chitinophagia</taxon>
        <taxon>Chitinophagales</taxon>
        <taxon>Chitinophagaceae</taxon>
        <taxon>Chitinophaga</taxon>
    </lineage>
</organism>
<dbReference type="InterPro" id="IPR014710">
    <property type="entry name" value="RmlC-like_jellyroll"/>
</dbReference>
<proteinExistence type="predicted"/>
<dbReference type="Proteomes" id="UP000503144">
    <property type="component" value="Chromosome"/>
</dbReference>
<evidence type="ECO:0000313" key="2">
    <source>
        <dbReference type="Proteomes" id="UP000503144"/>
    </source>
</evidence>
<dbReference type="SUPFAM" id="SSF51182">
    <property type="entry name" value="RmlC-like cupins"/>
    <property type="match status" value="1"/>
</dbReference>
<evidence type="ECO:0000313" key="1">
    <source>
        <dbReference type="EMBL" id="QJB39890.1"/>
    </source>
</evidence>
<reference evidence="1 2" key="2">
    <citation type="submission" date="2020-09" db="EMBL/GenBank/DDBJ databases">
        <authorList>
            <person name="Kittiwongwattana C."/>
        </authorList>
    </citation>
    <scope>NUCLEOTIDE SEQUENCE [LARGE SCALE GENOMIC DNA]</scope>
    <source>
        <strain evidence="1 2">1303</strain>
    </source>
</reference>
<dbReference type="Gene3D" id="2.60.120.10">
    <property type="entry name" value="Jelly Rolls"/>
    <property type="match status" value="1"/>
</dbReference>
<dbReference type="InterPro" id="IPR011051">
    <property type="entry name" value="RmlC_Cupin_sf"/>
</dbReference>
<dbReference type="EMBL" id="CP051204">
    <property type="protein sequence ID" value="QJB39890.1"/>
    <property type="molecule type" value="Genomic_DNA"/>
</dbReference>
<name>A0ABX6LIF0_9BACT</name>
<protein>
    <recommendedName>
        <fullName evidence="3">Cupin domain-containing protein</fullName>
    </recommendedName>
</protein>
<dbReference type="RefSeq" id="WP_168861386.1">
    <property type="nucleotide sequence ID" value="NZ_CP051204.2"/>
</dbReference>
<sequence>MKPILIKVGAFADNQITIIERCDPYFNTPFHFHPECELVFVTESHGKRIVGDSIESFEEGDMVFLGPHIPTFGIMRKSTIRAMRT</sequence>
<reference evidence="2" key="1">
    <citation type="submission" date="2020-04" db="EMBL/GenBank/DDBJ databases">
        <authorList>
            <person name="Kittiwongwattana C."/>
        </authorList>
    </citation>
    <scope>NUCLEOTIDE SEQUENCE [LARGE SCALE GENOMIC DNA]</scope>
    <source>
        <strain evidence="2">1303</strain>
    </source>
</reference>
<gene>
    <name evidence="1" type="ORF">HF324_19315</name>
</gene>